<keyword evidence="1" id="KW-0732">Signal</keyword>
<dbReference type="PANTHER" id="PTHR31528:SF3">
    <property type="entry name" value="THIAMINE BIOSYNTHESIS PROTEIN HI_0357-RELATED"/>
    <property type="match status" value="1"/>
</dbReference>
<dbReference type="InterPro" id="IPR015168">
    <property type="entry name" value="SsuA/THI5"/>
</dbReference>
<dbReference type="OrthoDB" id="9180959at2"/>
<evidence type="ECO:0000259" key="2">
    <source>
        <dbReference type="Pfam" id="PF09084"/>
    </source>
</evidence>
<dbReference type="AlphaFoldDB" id="A0A383RY96"/>
<dbReference type="PANTHER" id="PTHR31528">
    <property type="entry name" value="4-AMINO-5-HYDROXYMETHYL-2-METHYLPYRIMIDINE PHOSPHATE SYNTHASE THI11-RELATED"/>
    <property type="match status" value="1"/>
</dbReference>
<dbReference type="Gene3D" id="3.40.190.10">
    <property type="entry name" value="Periplasmic binding protein-like II"/>
    <property type="match status" value="2"/>
</dbReference>
<name>A0A383RY96_9PSED</name>
<sequence>MKTRFVLTRPLRSLLAAAVLPGLLAASPAALANEPVVLLTSWYAQAEQGGFYQALADGLYAREGLDVTIRMGGPQVNGMQLLVSKQADFIVNYDLQILKSVEQGLPVVAVAAPFQGDPQGLMTHADVSGLDALAGKSVLVSTSGQQTWWPWLKGKYQLQDNQARPYTFNLQPFLAGADTTQQAYASSELYQAIKAGKQPHFFLFADAGYPPYGSTIATRQDLIAQHPERVAGFVRASLEGWKRYLEDPTAGNALIKRDNPNMSDELLAWGVSTLKQYRLVSGGDAATQGIGTMTDARWQATRDFMVAAGLLGAAAPWQQAYTTRFVQGLRVLPAAEQAASRWIP</sequence>
<organism evidence="3 4">
    <name type="scientific">Pseudomonas reidholzensis</name>
    <dbReference type="NCBI Taxonomy" id="1785162"/>
    <lineage>
        <taxon>Bacteria</taxon>
        <taxon>Pseudomonadati</taxon>
        <taxon>Pseudomonadota</taxon>
        <taxon>Gammaproteobacteria</taxon>
        <taxon>Pseudomonadales</taxon>
        <taxon>Pseudomonadaceae</taxon>
        <taxon>Pseudomonas</taxon>
    </lineage>
</organism>
<dbReference type="Proteomes" id="UP000263595">
    <property type="component" value="Unassembled WGS sequence"/>
</dbReference>
<evidence type="ECO:0000313" key="3">
    <source>
        <dbReference type="EMBL" id="SYX91733.1"/>
    </source>
</evidence>
<dbReference type="RefSeq" id="WP_119144168.1">
    <property type="nucleotide sequence ID" value="NZ_CBCSFL010000001.1"/>
</dbReference>
<feature type="chain" id="PRO_5016681909" evidence="1">
    <location>
        <begin position="33"/>
        <end position="344"/>
    </location>
</feature>
<protein>
    <submittedName>
        <fullName evidence="3">ABC transporter, periplasmic binding protein</fullName>
    </submittedName>
</protein>
<evidence type="ECO:0000313" key="4">
    <source>
        <dbReference type="Proteomes" id="UP000263595"/>
    </source>
</evidence>
<dbReference type="GO" id="GO:0009228">
    <property type="term" value="P:thiamine biosynthetic process"/>
    <property type="evidence" value="ECO:0007669"/>
    <property type="project" value="InterPro"/>
</dbReference>
<reference evidence="4" key="1">
    <citation type="submission" date="2018-08" db="EMBL/GenBank/DDBJ databases">
        <authorList>
            <person name="Blom J."/>
        </authorList>
    </citation>
    <scope>NUCLEOTIDE SEQUENCE [LARGE SCALE GENOMIC DNA]</scope>
    <source>
        <strain evidence="4">CCOS 865</strain>
    </source>
</reference>
<dbReference type="InterPro" id="IPR027939">
    <property type="entry name" value="NMT1/THI5"/>
</dbReference>
<accession>A0A383RY96</accession>
<dbReference type="Pfam" id="PF09084">
    <property type="entry name" value="NMT1"/>
    <property type="match status" value="1"/>
</dbReference>
<proteinExistence type="predicted"/>
<dbReference type="EMBL" id="UNOZ01000030">
    <property type="protein sequence ID" value="SYX91733.1"/>
    <property type="molecule type" value="Genomic_DNA"/>
</dbReference>
<feature type="domain" description="SsuA/THI5-like" evidence="2">
    <location>
        <begin position="48"/>
        <end position="249"/>
    </location>
</feature>
<gene>
    <name evidence="3" type="ORF">CCOS865_04013</name>
</gene>
<keyword evidence="4" id="KW-1185">Reference proteome</keyword>
<dbReference type="SUPFAM" id="SSF53850">
    <property type="entry name" value="Periplasmic binding protein-like II"/>
    <property type="match status" value="1"/>
</dbReference>
<evidence type="ECO:0000256" key="1">
    <source>
        <dbReference type="SAM" id="SignalP"/>
    </source>
</evidence>
<feature type="signal peptide" evidence="1">
    <location>
        <begin position="1"/>
        <end position="32"/>
    </location>
</feature>